<dbReference type="Proteomes" id="UP000698963">
    <property type="component" value="Unassembled WGS sequence"/>
</dbReference>
<organism evidence="6 7">
    <name type="scientific">Mailhella massiliensis</name>
    <dbReference type="NCBI Taxonomy" id="1903261"/>
    <lineage>
        <taxon>Bacteria</taxon>
        <taxon>Pseudomonadati</taxon>
        <taxon>Thermodesulfobacteriota</taxon>
        <taxon>Desulfovibrionia</taxon>
        <taxon>Desulfovibrionales</taxon>
        <taxon>Desulfovibrionaceae</taxon>
        <taxon>Mailhella</taxon>
    </lineage>
</organism>
<dbReference type="InterPro" id="IPR016181">
    <property type="entry name" value="Acyl_CoA_acyltransferase"/>
</dbReference>
<dbReference type="PANTHER" id="PTHR43877">
    <property type="entry name" value="AMINOALKYLPHOSPHONATE N-ACETYLTRANSFERASE-RELATED-RELATED"/>
    <property type="match status" value="1"/>
</dbReference>
<keyword evidence="1 6" id="KW-0808">Transferase</keyword>
<feature type="domain" description="N-acetyltransferase" evidence="5">
    <location>
        <begin position="3"/>
        <end position="165"/>
    </location>
</feature>
<dbReference type="SUPFAM" id="SSF55729">
    <property type="entry name" value="Acyl-CoA N-acyltransferases (Nat)"/>
    <property type="match status" value="2"/>
</dbReference>
<reference evidence="6" key="1">
    <citation type="journal article" date="2021" name="PeerJ">
        <title>Extensive microbial diversity within the chicken gut microbiome revealed by metagenomics and culture.</title>
        <authorList>
            <person name="Gilroy R."/>
            <person name="Ravi A."/>
            <person name="Getino M."/>
            <person name="Pursley I."/>
            <person name="Horton D.L."/>
            <person name="Alikhan N.F."/>
            <person name="Baker D."/>
            <person name="Gharbi K."/>
            <person name="Hall N."/>
            <person name="Watson M."/>
            <person name="Adriaenssens E.M."/>
            <person name="Foster-Nyarko E."/>
            <person name="Jarju S."/>
            <person name="Secka A."/>
            <person name="Antonio M."/>
            <person name="Oren A."/>
            <person name="Chaudhuri R.R."/>
            <person name="La Ragione R."/>
            <person name="Hildebrand F."/>
            <person name="Pallen M.J."/>
        </authorList>
    </citation>
    <scope>NUCLEOTIDE SEQUENCE</scope>
    <source>
        <strain evidence="6">ChiGjej2B2-19336</strain>
    </source>
</reference>
<dbReference type="InterPro" id="IPR000182">
    <property type="entry name" value="GNAT_dom"/>
</dbReference>
<evidence type="ECO:0000313" key="6">
    <source>
        <dbReference type="EMBL" id="HJD97900.1"/>
    </source>
</evidence>
<feature type="domain" description="N-acetyltransferase" evidence="5">
    <location>
        <begin position="197"/>
        <end position="347"/>
    </location>
</feature>
<keyword evidence="4" id="KW-0472">Membrane</keyword>
<comment type="caution">
    <text evidence="6">The sequence shown here is derived from an EMBL/GenBank/DDBJ whole genome shotgun (WGS) entry which is preliminary data.</text>
</comment>
<name>A0A921AXV9_9BACT</name>
<dbReference type="AlphaFoldDB" id="A0A921AXV9"/>
<feature type="transmembrane region" description="Helical" evidence="4">
    <location>
        <begin position="104"/>
        <end position="126"/>
    </location>
</feature>
<keyword evidence="4" id="KW-1133">Transmembrane helix</keyword>
<feature type="region of interest" description="Disordered" evidence="3">
    <location>
        <begin position="182"/>
        <end position="201"/>
    </location>
</feature>
<evidence type="ECO:0000259" key="5">
    <source>
        <dbReference type="PROSITE" id="PS51186"/>
    </source>
</evidence>
<dbReference type="Pfam" id="PF00583">
    <property type="entry name" value="Acetyltransf_1"/>
    <property type="match status" value="2"/>
</dbReference>
<dbReference type="InterPro" id="IPR050832">
    <property type="entry name" value="Bact_Acetyltransf"/>
</dbReference>
<dbReference type="GO" id="GO:0016747">
    <property type="term" value="F:acyltransferase activity, transferring groups other than amino-acyl groups"/>
    <property type="evidence" value="ECO:0007669"/>
    <property type="project" value="InterPro"/>
</dbReference>
<gene>
    <name evidence="6" type="ORF">K8W16_09690</name>
</gene>
<dbReference type="RefSeq" id="WP_304123027.1">
    <property type="nucleotide sequence ID" value="NZ_DYZA01000195.1"/>
</dbReference>
<evidence type="ECO:0000256" key="4">
    <source>
        <dbReference type="SAM" id="Phobius"/>
    </source>
</evidence>
<evidence type="ECO:0000256" key="2">
    <source>
        <dbReference type="ARBA" id="ARBA00023315"/>
    </source>
</evidence>
<proteinExistence type="predicted"/>
<evidence type="ECO:0000256" key="1">
    <source>
        <dbReference type="ARBA" id="ARBA00022679"/>
    </source>
</evidence>
<dbReference type="EC" id="2.3.1.-" evidence="6"/>
<dbReference type="EMBL" id="DYZA01000195">
    <property type="protein sequence ID" value="HJD97900.1"/>
    <property type="molecule type" value="Genomic_DNA"/>
</dbReference>
<accession>A0A921AXV9</accession>
<protein>
    <submittedName>
        <fullName evidence="6">GNAT family N-acetyltransferase</fullName>
        <ecNumber evidence="6">2.3.1.-</ecNumber>
    </submittedName>
</protein>
<sequence>MSFFIRKAVVEDAQAVGLVHEQAWRETYSRMLPPYVLAARSAEKSAAMFRRGGCRNMFVAESEEGIAGFCGFGHSRDAGVPAGTGEIYGLYVLKRRQRRGMGTALMAEALSALAAQGFSAVFLWVLEKNRKARRFYEKNGFSLSGEVRNFPGEPIREIRYVRPLDAGVLSGAAQTRAFPCGQKEQRREKASGANMAVSVRQERPEDHEAVHALVREAFAEAQHRDGTEQDLVDALRKGRSFVPGLSLVAEVCGCLAGHILFSRAMVGSAEVLVLAPLAVLPRFRRQGVGSALVREGLARARALGFCGVLVLGSARYYSRFGFRPASGFGVEVPEGLPEPCFLALPLGEGAVFPAGRVAFAEEFGL</sequence>
<dbReference type="PROSITE" id="PS51186">
    <property type="entry name" value="GNAT"/>
    <property type="match status" value="2"/>
</dbReference>
<evidence type="ECO:0000313" key="7">
    <source>
        <dbReference type="Proteomes" id="UP000698963"/>
    </source>
</evidence>
<dbReference type="CDD" id="cd04301">
    <property type="entry name" value="NAT_SF"/>
    <property type="match status" value="2"/>
</dbReference>
<dbReference type="Gene3D" id="3.40.630.30">
    <property type="match status" value="2"/>
</dbReference>
<keyword evidence="4" id="KW-0812">Transmembrane</keyword>
<evidence type="ECO:0000256" key="3">
    <source>
        <dbReference type="SAM" id="MobiDB-lite"/>
    </source>
</evidence>
<reference evidence="6" key="2">
    <citation type="submission" date="2021-09" db="EMBL/GenBank/DDBJ databases">
        <authorList>
            <person name="Gilroy R."/>
        </authorList>
    </citation>
    <scope>NUCLEOTIDE SEQUENCE</scope>
    <source>
        <strain evidence="6">ChiGjej2B2-19336</strain>
    </source>
</reference>
<keyword evidence="2 6" id="KW-0012">Acyltransferase</keyword>